<dbReference type="EMBL" id="JADBEO010000026">
    <property type="protein sequence ID" value="MDR4307477.1"/>
    <property type="molecule type" value="Genomic_DNA"/>
</dbReference>
<dbReference type="Proteomes" id="UP001181622">
    <property type="component" value="Unassembled WGS sequence"/>
</dbReference>
<dbReference type="Gene3D" id="3.40.50.150">
    <property type="entry name" value="Vaccinia Virus protein VP39"/>
    <property type="match status" value="1"/>
</dbReference>
<sequence length="583" mass="66325">MFLTNTLEPVEPQRDLMLPALSNEVEEAQAVKDKPILVITGNPPYSAASRNTGAWITSAIESYKYIDGVHFGEKKHWLHDDYVKFLRFAQIKMEYVDRGVVGVITNHSWLDNPTFRAMRVSLMKTFNKIYIVDLHGNSKKKERSEDGSADINVFDIEQGVAITIFVKDGSKPAAVMRSDLRGGRINKYTALAEGRPRIEDMHKLTPSAPDFLFIQQDADVLAAYQTFTPITEIFKERTAGIITARDQFAISFTKDEAIKKINLFLDEKTFFSDMERLVIEDTRGWSARAARIALRADPSWRKSIDPILQAPFDVRMFPNDARLVDWGRWAFYDKAKAAPVGLVLPRKLDVQGEWRHVMAVDQRISHHALSVKEVNYFFPSHFDGSENISIAFRTWIDREYNTHFSSEEIVGYLVAVLHAPAYRRRYVSALRTNFPRVPFPDNVASFAALSELGWQLIQAQLLKVLPKPPIPLGAYLGKGDHTVETVRYSPEEEAIWINKSQRFAPVPQAVWQFHIGGYQVLEKYLKSRRGRQLSLDETTHVGRVAQALAFTIVQMERIDEAYRAAFPAGISPTPPSRARPETP</sequence>
<feature type="domain" description="Type ISP restriction-modification enzyme LLaBIII C-terminal specificity" evidence="1">
    <location>
        <begin position="232"/>
        <end position="539"/>
    </location>
</feature>
<dbReference type="Pfam" id="PF18135">
    <property type="entry name" value="Type_ISP_C"/>
    <property type="match status" value="1"/>
</dbReference>
<evidence type="ECO:0000313" key="2">
    <source>
        <dbReference type="EMBL" id="MDR4307477.1"/>
    </source>
</evidence>
<evidence type="ECO:0000313" key="3">
    <source>
        <dbReference type="Proteomes" id="UP001181622"/>
    </source>
</evidence>
<keyword evidence="3" id="KW-1185">Reference proteome</keyword>
<dbReference type="InterPro" id="IPR041635">
    <property type="entry name" value="Type_ISP_LLaBIII_C"/>
</dbReference>
<dbReference type="SUPFAM" id="SSF53335">
    <property type="entry name" value="S-adenosyl-L-methionine-dependent methyltransferases"/>
    <property type="match status" value="1"/>
</dbReference>
<accession>A0ABU1DHB3</accession>
<reference evidence="2" key="1">
    <citation type="submission" date="2020-10" db="EMBL/GenBank/DDBJ databases">
        <authorList>
            <person name="Abbas A."/>
            <person name="Razzaq R."/>
            <person name="Waqas M."/>
            <person name="Abbas N."/>
            <person name="Nielsen T.K."/>
            <person name="Hansen L.H."/>
            <person name="Hussain S."/>
            <person name="Shahid M."/>
        </authorList>
    </citation>
    <scope>NUCLEOTIDE SEQUENCE</scope>
    <source>
        <strain evidence="2">S14</strain>
    </source>
</reference>
<protein>
    <recommendedName>
        <fullName evidence="1">Type ISP restriction-modification enzyme LLaBIII C-terminal specificity domain-containing protein</fullName>
    </recommendedName>
</protein>
<organism evidence="2 3">
    <name type="scientific">Chelatococcus sambhunathii</name>
    <dbReference type="NCBI Taxonomy" id="363953"/>
    <lineage>
        <taxon>Bacteria</taxon>
        <taxon>Pseudomonadati</taxon>
        <taxon>Pseudomonadota</taxon>
        <taxon>Alphaproteobacteria</taxon>
        <taxon>Hyphomicrobiales</taxon>
        <taxon>Chelatococcaceae</taxon>
        <taxon>Chelatococcus</taxon>
    </lineage>
</organism>
<dbReference type="InterPro" id="IPR029063">
    <property type="entry name" value="SAM-dependent_MTases_sf"/>
</dbReference>
<gene>
    <name evidence="2" type="ORF">IHQ68_12700</name>
</gene>
<dbReference type="RefSeq" id="WP_309392367.1">
    <property type="nucleotide sequence ID" value="NZ_JADBEO010000026.1"/>
</dbReference>
<proteinExistence type="predicted"/>
<evidence type="ECO:0000259" key="1">
    <source>
        <dbReference type="Pfam" id="PF18135"/>
    </source>
</evidence>
<comment type="caution">
    <text evidence="2">The sequence shown here is derived from an EMBL/GenBank/DDBJ whole genome shotgun (WGS) entry which is preliminary data.</text>
</comment>
<name>A0ABU1DHB3_9HYPH</name>